<comment type="similarity">
    <text evidence="1">Belongs to the TIC214 family.</text>
</comment>
<keyword evidence="1 2" id="KW-0150">Chloroplast</keyword>
<dbReference type="GO" id="GO:0009706">
    <property type="term" value="C:chloroplast inner membrane"/>
    <property type="evidence" value="ECO:0007669"/>
    <property type="project" value="UniProtKB-SubCell"/>
</dbReference>
<proteinExistence type="inferred from homology"/>
<sequence>MMITNTPLLLSVLWASILSWINISSPLILFGLYYGFLTTLPIGPSQILSIRAFLLEGKLSGTFAVSGLIIGQLIIFLSIYCSPLYILLVKPHTVTLLILPYILFYWYRIKDLLDYQSLRPITSIKDARLYKVFLDSFIFQLLNPILLPNPVLARLVNLFLFRYSNNFLFITSCFFGWISGHIFFFNLIKLLLIRIERDSPVLYLLVKRLIHRTFSIIILACFLLYLGRAPVPFFTKKVNDEFQINQWKTNKLLWLNKPWPTLFFDHRKWNRPFRYIENSRFSNKSPIKKKVSQYFFDIILSDGKEKISFTSLPSLSIFEKDLKNYLNISRNSFTNFHKKWIDIKKKRKDNLYYELENRIKALDSGFLIKDIIEKKTGLSNNEGNHLTKIHDPFLNGSFRRKIIISKSPWLLTERFYELKKNKKILSLSKKDNKLKFWISNRWRELERKNLPLPWEPLNKDARRILILLTQGSKNKKFETNLQQINFSEDQVFNNINKQNTFSDSDLFVKLENTNILDKKITRLSYFNWELIVNLSNRQRALYFDQLEKEKWQILKRSWKNLFSNNIIQLKNFPSIIIKILNFHKKYRLQEISKEIPRWTSKLKNDKFDVIAVGVTDIRQRKVKNLGYLVKGKDKRRKIVRRFSQQSDFRRKLVKGSMRSRRRKILIWKILQLKTHSPFFLRMTEKYISFRSSLNIINLVYVKNIFTNPLQIRKKILSISNKNDFNVKKTKTDRLAIANRWDFPLAQWGRSWLLIIQSHFRKYLLLPVLIVSKNIIRLILFQIPEWNKDWNEWNKEIHIKCTYDGTEVSEKELPEQWLRDGLQIKIIYPFRLKPWQNIQLEKSEEKTTNINPKILNNKKNITNNLFNNKVNFYKKKKKKINYSYLTAWGFQTSAPFGDIKKQPSFWKPIHRELKKKWKKNILLNFNKIYSKFFLINRKLSIDIINTKAKKLKKLNTKINKPKKKIVFELSNEYKVNSEINNKFINKLPIEVTSKFNNNFLPKTQKKFEYKISTNIKKLENLSYLKKNKIEKIIKKNYFDKIKFSSILKNKNKNSFNNKKKLIKIKQQVIKLYRKNIELIKKLPNFIKINFMKINKFLKKTYFQFIRFTLGLIIKIKRNFVFFKKIKFINKFNFFPIPIKDNKINSQYLNDFIEKINHLKIDLEQKNIVLISQTYIFHKIWQIKTINQYNFKYLLDNWTSGLAITKEIKSVLKKQELFSVLKSKDLSKKNWKKLLQTFNKYTISSKLWYEIAPYKWKLNVSHQWKKNKKNYSYFYDKKSKILDLYKQKELFYEITTNSLFEQVRKLNKQYKYNLLCYSYFDFKEKLEMNMFLKSSNKKEKTIFNTKIKENFKYKINNNKNNIGNIRFNKEKKKIIKPNLNLWLVPELPKEKNIYKMERALVSNISLIKDKNKKNIQNKKSLRERERHQTIRQWRWKSKNVEKKFKELGNIASLMTFMQNQENTISLSIKMREDLNLFRLLFCKDLGINKLTINSEHRLSRVLDDQILMYKLVSTFFKLKNRLEKEKDLKIFNESQSRMEIFWNNEKIKFNSLSPEDIMLPKYRKELKILNRLYLKKNINQNFKFDTKLLKKNEYNYYDYEKSIKFNKIQNENSNLTIKRFLWPSFRLEDLACVNRFWFNTNNGSRFTMLRIRMYPLNSN</sequence>
<keyword evidence="1" id="KW-0813">Transport</keyword>
<keyword evidence="1" id="KW-0653">Protein transport</keyword>
<keyword evidence="1" id="KW-1001">Plastid inner membrane</keyword>
<geneLocation type="chloroplast" evidence="2"/>
<evidence type="ECO:0000313" key="2">
    <source>
        <dbReference type="EMBL" id="QFK69593.1"/>
    </source>
</evidence>
<feature type="transmembrane region" description="Helical" evidence="1">
    <location>
        <begin position="167"/>
        <end position="188"/>
    </location>
</feature>
<keyword evidence="1" id="KW-1133">Transmembrane helix</keyword>
<comment type="subunit">
    <text evidence="1">Part of the Tic complex.</text>
</comment>
<accession>A0A5J6XIQ1</accession>
<organism evidence="2">
    <name type="scientific">Pogonatum inflexum</name>
    <dbReference type="NCBI Taxonomy" id="185755"/>
    <lineage>
        <taxon>Eukaryota</taxon>
        <taxon>Viridiplantae</taxon>
        <taxon>Streptophyta</taxon>
        <taxon>Embryophyta</taxon>
        <taxon>Bryophyta</taxon>
        <taxon>Bryophytina</taxon>
        <taxon>Polytrichopsida</taxon>
        <taxon>Polytrichales</taxon>
        <taxon>Polytrichaceae</taxon>
        <taxon>Pogonatum</taxon>
    </lineage>
</organism>
<feature type="transmembrane region" description="Helical" evidence="1">
    <location>
        <begin position="209"/>
        <end position="227"/>
    </location>
</feature>
<keyword evidence="1" id="KW-0472">Membrane</keyword>
<dbReference type="EMBL" id="MK131349">
    <property type="protein sequence ID" value="QFK69593.1"/>
    <property type="molecule type" value="Genomic_DNA"/>
</dbReference>
<evidence type="ECO:0000256" key="1">
    <source>
        <dbReference type="RuleBase" id="RU364085"/>
    </source>
</evidence>
<feature type="transmembrane region" description="Helical" evidence="1">
    <location>
        <begin position="12"/>
        <end position="36"/>
    </location>
</feature>
<keyword evidence="1" id="KW-0812">Transmembrane</keyword>
<keyword evidence="1 2" id="KW-0934">Plastid</keyword>
<name>A0A5J6XIQ1_9BRYO</name>
<dbReference type="PANTHER" id="PTHR33163">
    <property type="entry name" value="PROTEIN TIC 214-RELATED"/>
    <property type="match status" value="1"/>
</dbReference>
<feature type="transmembrane region" description="Helical" evidence="1">
    <location>
        <begin position="57"/>
        <end position="79"/>
    </location>
</feature>
<dbReference type="Pfam" id="PF05758">
    <property type="entry name" value="Ycf1"/>
    <property type="match status" value="3"/>
</dbReference>
<gene>
    <name evidence="2" type="primary">ycf1</name>
    <name evidence="1" type="synonym">TIC214</name>
</gene>
<dbReference type="InterPro" id="IPR008896">
    <property type="entry name" value="TIC214"/>
</dbReference>
<dbReference type="PANTHER" id="PTHR33163:SF40">
    <property type="entry name" value="PROTEIN TIC 214"/>
    <property type="match status" value="1"/>
</dbReference>
<comment type="subcellular location">
    <subcellularLocation>
        <location evidence="1">Plastid</location>
        <location evidence="1">Chloroplast inner membrane</location>
    </subcellularLocation>
</comment>
<reference evidence="2" key="1">
    <citation type="submission" date="2018-11" db="EMBL/GenBank/DDBJ databases">
        <authorList>
            <person name="Zhenggang X."/>
            <person name="Meng D."/>
        </authorList>
    </citation>
    <scope>NUCLEOTIDE SEQUENCE</scope>
</reference>
<dbReference type="GO" id="GO:0015031">
    <property type="term" value="P:protein transport"/>
    <property type="evidence" value="ECO:0007669"/>
    <property type="project" value="UniProtKB-KW"/>
</dbReference>
<protein>
    <recommendedName>
        <fullName evidence="1">Protein TIC 214</fullName>
    </recommendedName>
    <alternativeName>
        <fullName evidence="1">Translocon at the inner envelope membrane of chloroplasts 214</fullName>
    </alternativeName>
</protein>
<comment type="function">
    <text evidence="1">Involved in protein precursor import into chloroplasts. May be part of an intermediate translocation complex acting as a protein-conducting channel at the inner envelope.</text>
</comment>
<feature type="transmembrane region" description="Helical" evidence="1">
    <location>
        <begin position="85"/>
        <end position="107"/>
    </location>
</feature>